<accession>A0A5M6CZG3</accession>
<dbReference type="NCBIfam" id="NF033855">
    <property type="entry name" value="tRNA_MNMC2"/>
    <property type="match status" value="1"/>
</dbReference>
<reference evidence="2 3" key="1">
    <citation type="submission" date="2019-08" db="EMBL/GenBank/DDBJ databases">
        <authorList>
            <person name="Dhanesh K."/>
            <person name="Kumar G."/>
            <person name="Sasikala C."/>
            <person name="Venkata Ramana C."/>
        </authorList>
    </citation>
    <scope>NUCLEOTIDE SEQUENCE [LARGE SCALE GENOMIC DNA]</scope>
    <source>
        <strain evidence="2 3">JC645</strain>
    </source>
</reference>
<keyword evidence="3" id="KW-1185">Reference proteome</keyword>
<name>A0A5M6CZG3_9BACT</name>
<keyword evidence="2" id="KW-0489">Methyltransferase</keyword>
<dbReference type="EMBL" id="VWOX01000014">
    <property type="protein sequence ID" value="KAA5540256.1"/>
    <property type="molecule type" value="Genomic_DNA"/>
</dbReference>
<dbReference type="PANTHER" id="PTHR39963">
    <property type="entry name" value="SLL0983 PROTEIN"/>
    <property type="match status" value="1"/>
</dbReference>
<dbReference type="PANTHER" id="PTHR39963:SF1">
    <property type="entry name" value="MNMC-LIKE METHYLTRANSFERASE DOMAIN-CONTAINING PROTEIN"/>
    <property type="match status" value="1"/>
</dbReference>
<evidence type="ECO:0000259" key="1">
    <source>
        <dbReference type="Pfam" id="PF05430"/>
    </source>
</evidence>
<sequence length="250" mass="27723">MTMPIPIRTTLATDRDDLLVQITDDGSRTLIRAGTEDSYHSGCGAVAESRHVYLQNSGVADRLAAAESIRVLEVGLGTAMAMLMTLDRALVHQASLHYVAVETDWISATTMTALNPQGWVETPGLLQRYLDFRNGFPERPTDGLYRWNVDPERSVTVSVGDFRRWQPETRDEKFDAVYFDPFCPDSAPQLWTPECFSGLLPRVAPNGRLATYSCSRRVRDALTQAGWRVQRVAGPPDGKREVLIAVPAAS</sequence>
<evidence type="ECO:0000313" key="2">
    <source>
        <dbReference type="EMBL" id="KAA5540256.1"/>
    </source>
</evidence>
<dbReference type="GO" id="GO:0004808">
    <property type="term" value="F:tRNA (5-methylaminomethyl-2-thiouridylate)(34)-methyltransferase activity"/>
    <property type="evidence" value="ECO:0007669"/>
    <property type="project" value="InterPro"/>
</dbReference>
<dbReference type="InterPro" id="IPR029063">
    <property type="entry name" value="SAM-dependent_MTases_sf"/>
</dbReference>
<gene>
    <name evidence="2" type="primary">mnmD</name>
    <name evidence="2" type="ORF">FYK55_21760</name>
</gene>
<keyword evidence="2" id="KW-0808">Transferase</keyword>
<comment type="caution">
    <text evidence="2">The sequence shown here is derived from an EMBL/GenBank/DDBJ whole genome shotgun (WGS) entry which is preliminary data.</text>
</comment>
<feature type="domain" description="MnmC-like methyltransferase" evidence="1">
    <location>
        <begin position="143"/>
        <end position="246"/>
    </location>
</feature>
<organism evidence="2 3">
    <name type="scientific">Roseiconus nitratireducens</name>
    <dbReference type="NCBI Taxonomy" id="2605748"/>
    <lineage>
        <taxon>Bacteria</taxon>
        <taxon>Pseudomonadati</taxon>
        <taxon>Planctomycetota</taxon>
        <taxon>Planctomycetia</taxon>
        <taxon>Pirellulales</taxon>
        <taxon>Pirellulaceae</taxon>
        <taxon>Roseiconus</taxon>
    </lineage>
</organism>
<dbReference type="InterPro" id="IPR008471">
    <property type="entry name" value="MnmC-like_methylTransf"/>
</dbReference>
<protein>
    <submittedName>
        <fullName evidence="2">tRNA (5-methylaminomethyl-2-thiouridine)(34)-methyltransferase MnmD</fullName>
    </submittedName>
</protein>
<proteinExistence type="predicted"/>
<dbReference type="AlphaFoldDB" id="A0A5M6CZG3"/>
<evidence type="ECO:0000313" key="3">
    <source>
        <dbReference type="Proteomes" id="UP000324479"/>
    </source>
</evidence>
<dbReference type="Gene3D" id="3.40.50.150">
    <property type="entry name" value="Vaccinia Virus protein VP39"/>
    <property type="match status" value="1"/>
</dbReference>
<dbReference type="SUPFAM" id="SSF53335">
    <property type="entry name" value="S-adenosyl-L-methionine-dependent methyltransferases"/>
    <property type="match status" value="1"/>
</dbReference>
<dbReference type="GO" id="GO:0032259">
    <property type="term" value="P:methylation"/>
    <property type="evidence" value="ECO:0007669"/>
    <property type="project" value="UniProtKB-KW"/>
</dbReference>
<dbReference type="InterPro" id="IPR047785">
    <property type="entry name" value="tRNA_MNMC2"/>
</dbReference>
<dbReference type="Proteomes" id="UP000324479">
    <property type="component" value="Unassembled WGS sequence"/>
</dbReference>
<dbReference type="Pfam" id="PF05430">
    <property type="entry name" value="Methyltransf_30"/>
    <property type="match status" value="1"/>
</dbReference>
<dbReference type="GO" id="GO:0016645">
    <property type="term" value="F:oxidoreductase activity, acting on the CH-NH group of donors"/>
    <property type="evidence" value="ECO:0007669"/>
    <property type="project" value="InterPro"/>
</dbReference>